<sequence>MKALFATTGALALLATSALADTATVTLNATVGDYLSITDTSNSTIGDLDIAEGSGNGANNNVNNNTAGDEKATMTVTANVDFDIILDWETWNEAGLGDPTPGYPQANFYNAVADCSIGGSIHFDETPGQDGTGVSYPPSGANPWSVGSFTPGFDKIYGIGTGASPDLTTCDNDVAAQGTYSLEVAITVSPS</sequence>
<protein>
    <submittedName>
        <fullName evidence="2">Uncharacterized protein</fullName>
    </submittedName>
</protein>
<dbReference type="OrthoDB" id="9881095at2"/>
<keyword evidence="1" id="KW-0732">Signal</keyword>
<dbReference type="AlphaFoldDB" id="A0A365U5I8"/>
<evidence type="ECO:0000256" key="1">
    <source>
        <dbReference type="SAM" id="SignalP"/>
    </source>
</evidence>
<gene>
    <name evidence="2" type="ORF">DRV85_15045</name>
</gene>
<name>A0A365U5I8_9RHOB</name>
<comment type="caution">
    <text evidence="2">The sequence shown here is derived from an EMBL/GenBank/DDBJ whole genome shotgun (WGS) entry which is preliminary data.</text>
</comment>
<feature type="chain" id="PRO_5016800746" evidence="1">
    <location>
        <begin position="21"/>
        <end position="191"/>
    </location>
</feature>
<dbReference type="EMBL" id="QNTQ01000015">
    <property type="protein sequence ID" value="RBI83659.1"/>
    <property type="molecule type" value="Genomic_DNA"/>
</dbReference>
<reference evidence="2 3" key="1">
    <citation type="submission" date="2018-07" db="EMBL/GenBank/DDBJ databases">
        <title>Rhodosalinus sp. strain E84T genomic sequence and assembly.</title>
        <authorList>
            <person name="Liu Z.-W."/>
            <person name="Lu D.-C."/>
        </authorList>
    </citation>
    <scope>NUCLEOTIDE SEQUENCE [LARGE SCALE GENOMIC DNA]</scope>
    <source>
        <strain evidence="2 3">E84</strain>
    </source>
</reference>
<proteinExistence type="predicted"/>
<evidence type="ECO:0000313" key="2">
    <source>
        <dbReference type="EMBL" id="RBI83659.1"/>
    </source>
</evidence>
<keyword evidence="3" id="KW-1185">Reference proteome</keyword>
<dbReference type="RefSeq" id="WP_113290302.1">
    <property type="nucleotide sequence ID" value="NZ_QNTQ01000015.1"/>
</dbReference>
<evidence type="ECO:0000313" key="3">
    <source>
        <dbReference type="Proteomes" id="UP000253370"/>
    </source>
</evidence>
<organism evidence="2 3">
    <name type="scientific">Rhodosalinus halophilus</name>
    <dbReference type="NCBI Taxonomy" id="2259333"/>
    <lineage>
        <taxon>Bacteria</taxon>
        <taxon>Pseudomonadati</taxon>
        <taxon>Pseudomonadota</taxon>
        <taxon>Alphaproteobacteria</taxon>
        <taxon>Rhodobacterales</taxon>
        <taxon>Paracoccaceae</taxon>
        <taxon>Rhodosalinus</taxon>
    </lineage>
</organism>
<accession>A0A365U5I8</accession>
<dbReference type="Proteomes" id="UP000253370">
    <property type="component" value="Unassembled WGS sequence"/>
</dbReference>
<feature type="signal peptide" evidence="1">
    <location>
        <begin position="1"/>
        <end position="20"/>
    </location>
</feature>